<feature type="domain" description="Methyltransferase FkbM" evidence="1">
    <location>
        <begin position="103"/>
        <end position="255"/>
    </location>
</feature>
<reference evidence="2 3" key="1">
    <citation type="submission" date="2023-03" db="EMBL/GenBank/DDBJ databases">
        <title>Paludisphaera mucosa sp. nov. a novel planctomycete from northern fen.</title>
        <authorList>
            <person name="Ivanova A."/>
        </authorList>
    </citation>
    <scope>NUCLEOTIDE SEQUENCE [LARGE SCALE GENOMIC DNA]</scope>
    <source>
        <strain evidence="2 3">Pla2</strain>
    </source>
</reference>
<dbReference type="Proteomes" id="UP001216907">
    <property type="component" value="Unassembled WGS sequence"/>
</dbReference>
<dbReference type="GO" id="GO:0008168">
    <property type="term" value="F:methyltransferase activity"/>
    <property type="evidence" value="ECO:0007669"/>
    <property type="project" value="UniProtKB-KW"/>
</dbReference>
<evidence type="ECO:0000313" key="2">
    <source>
        <dbReference type="EMBL" id="MDG3005277.1"/>
    </source>
</evidence>
<keyword evidence="2" id="KW-0808">Transferase</keyword>
<keyword evidence="2" id="KW-0489">Methyltransferase</keyword>
<dbReference type="PANTHER" id="PTHR34203">
    <property type="entry name" value="METHYLTRANSFERASE, FKBM FAMILY PROTEIN"/>
    <property type="match status" value="1"/>
</dbReference>
<dbReference type="Pfam" id="PF05050">
    <property type="entry name" value="Methyltransf_21"/>
    <property type="match status" value="1"/>
</dbReference>
<keyword evidence="3" id="KW-1185">Reference proteome</keyword>
<dbReference type="SUPFAM" id="SSF53335">
    <property type="entry name" value="S-adenosyl-L-methionine-dependent methyltransferases"/>
    <property type="match status" value="1"/>
</dbReference>
<accession>A0ABT6FCJ1</accession>
<gene>
    <name evidence="2" type="ORF">PZE19_15920</name>
</gene>
<protein>
    <submittedName>
        <fullName evidence="2">FkbM family methyltransferase</fullName>
    </submittedName>
</protein>
<name>A0ABT6FCJ1_9BACT</name>
<dbReference type="InterPro" id="IPR006342">
    <property type="entry name" value="FkbM_mtfrase"/>
</dbReference>
<organism evidence="2 3">
    <name type="scientific">Paludisphaera mucosa</name>
    <dbReference type="NCBI Taxonomy" id="3030827"/>
    <lineage>
        <taxon>Bacteria</taxon>
        <taxon>Pseudomonadati</taxon>
        <taxon>Planctomycetota</taxon>
        <taxon>Planctomycetia</taxon>
        <taxon>Isosphaerales</taxon>
        <taxon>Isosphaeraceae</taxon>
        <taxon>Paludisphaera</taxon>
    </lineage>
</organism>
<dbReference type="InterPro" id="IPR052514">
    <property type="entry name" value="SAM-dependent_MTase"/>
</dbReference>
<proteinExistence type="predicted"/>
<evidence type="ECO:0000313" key="3">
    <source>
        <dbReference type="Proteomes" id="UP001216907"/>
    </source>
</evidence>
<dbReference type="Gene3D" id="3.40.50.150">
    <property type="entry name" value="Vaccinia Virus protein VP39"/>
    <property type="match status" value="1"/>
</dbReference>
<dbReference type="InterPro" id="IPR029063">
    <property type="entry name" value="SAM-dependent_MTases_sf"/>
</dbReference>
<dbReference type="RefSeq" id="WP_277861622.1">
    <property type="nucleotide sequence ID" value="NZ_JARRAG010000002.1"/>
</dbReference>
<comment type="caution">
    <text evidence="2">The sequence shown here is derived from an EMBL/GenBank/DDBJ whole genome shotgun (WGS) entry which is preliminary data.</text>
</comment>
<evidence type="ECO:0000259" key="1">
    <source>
        <dbReference type="Pfam" id="PF05050"/>
    </source>
</evidence>
<sequence>MRETTKPKPRRWYRRVADKVLSENRIQQMKSYVWRFKKDNWYIGRYIELTGDVIDFHGVKVSLDNPLIRTRAKSLMYYGWHENDEIDYTLKYLDPALPTVEFGASIGALSCITNRHLQRPTEHVVVEANPVVVPTLLKNRELNGCRFQIISAAVGAENALIEFQIDDHLESRISSGGDSRVTVAAIGLKDILKHRGFQTINLQIDVEGAEIALVDDELETLRAHVKHIVMETHARFLTGDGTEKMLEKLERAGFECLVAATPSSPVVVFRNRALDGPTRAE</sequence>
<dbReference type="NCBIfam" id="TIGR01444">
    <property type="entry name" value="fkbM_fam"/>
    <property type="match status" value="1"/>
</dbReference>
<dbReference type="EMBL" id="JARRAG010000002">
    <property type="protein sequence ID" value="MDG3005277.1"/>
    <property type="molecule type" value="Genomic_DNA"/>
</dbReference>
<dbReference type="PANTHER" id="PTHR34203:SF15">
    <property type="entry name" value="SLL1173 PROTEIN"/>
    <property type="match status" value="1"/>
</dbReference>
<dbReference type="GO" id="GO:0032259">
    <property type="term" value="P:methylation"/>
    <property type="evidence" value="ECO:0007669"/>
    <property type="project" value="UniProtKB-KW"/>
</dbReference>